<feature type="transmembrane region" description="Helical" evidence="1">
    <location>
        <begin position="71"/>
        <end position="93"/>
    </location>
</feature>
<name>K0JXP0_SACES</name>
<dbReference type="eggNOG" id="ENOG5031QF4">
    <property type="taxonomic scope" value="Bacteria"/>
</dbReference>
<reference evidence="2 3" key="1">
    <citation type="journal article" date="2012" name="BMC Genomics">
        <title>Complete genome sequence of Saccharothrix espanaensis DSM 44229T and comparison to the other completely sequenced Pseudonocardiaceae.</title>
        <authorList>
            <person name="Strobel T."/>
            <person name="Al-Dilaimi A."/>
            <person name="Blom J."/>
            <person name="Gessner A."/>
            <person name="Kalinowski J."/>
            <person name="Luzhetska M."/>
            <person name="Puhler A."/>
            <person name="Szczepanowski R."/>
            <person name="Bechthold A."/>
            <person name="Ruckert C."/>
        </authorList>
    </citation>
    <scope>NUCLEOTIDE SEQUENCE [LARGE SCALE GENOMIC DNA]</scope>
    <source>
        <strain evidence="3">ATCC 51144 / DSM 44229 / JCM 9112 / NBRC 15066 / NRRL 15764</strain>
    </source>
</reference>
<feature type="transmembrane region" description="Helical" evidence="1">
    <location>
        <begin position="40"/>
        <end position="59"/>
    </location>
</feature>
<keyword evidence="1" id="KW-1133">Transmembrane helix</keyword>
<evidence type="ECO:0000313" key="2">
    <source>
        <dbReference type="EMBL" id="CCH30077.1"/>
    </source>
</evidence>
<proteinExistence type="predicted"/>
<organism evidence="2 3">
    <name type="scientific">Saccharothrix espanaensis (strain ATCC 51144 / DSM 44229 / JCM 9112 / NBRC 15066 / NRRL 15764)</name>
    <dbReference type="NCBI Taxonomy" id="1179773"/>
    <lineage>
        <taxon>Bacteria</taxon>
        <taxon>Bacillati</taxon>
        <taxon>Actinomycetota</taxon>
        <taxon>Actinomycetes</taxon>
        <taxon>Pseudonocardiales</taxon>
        <taxon>Pseudonocardiaceae</taxon>
        <taxon>Saccharothrix</taxon>
    </lineage>
</organism>
<dbReference type="EMBL" id="HE804045">
    <property type="protein sequence ID" value="CCH30077.1"/>
    <property type="molecule type" value="Genomic_DNA"/>
</dbReference>
<sequence length="120" mass="12871">MGCDTREVDRMDTWIARSVRRALPGNNPLARPGDRVEGTLLVATAAVVLLSLPVAAAIGSEVRVTSGAGTAVLVGLGVWAGASGVMVLACLLVRSTHNRIRARHWEQDWKAFEPVWRKSA</sequence>
<dbReference type="AlphaFoldDB" id="K0JXP0"/>
<gene>
    <name evidence="2" type="ordered locus">BN6_27650</name>
</gene>
<keyword evidence="3" id="KW-1185">Reference proteome</keyword>
<evidence type="ECO:0000313" key="3">
    <source>
        <dbReference type="Proteomes" id="UP000006281"/>
    </source>
</evidence>
<protein>
    <submittedName>
        <fullName evidence="2">Putative membrane protein</fullName>
    </submittedName>
</protein>
<dbReference type="HOGENOM" id="CLU_2048049_0_0_11"/>
<dbReference type="Proteomes" id="UP000006281">
    <property type="component" value="Chromosome"/>
</dbReference>
<dbReference type="KEGG" id="sesp:BN6_27650"/>
<accession>K0JXP0</accession>
<dbReference type="PATRIC" id="fig|1179773.3.peg.2762"/>
<keyword evidence="1" id="KW-0812">Transmembrane</keyword>
<evidence type="ECO:0000256" key="1">
    <source>
        <dbReference type="SAM" id="Phobius"/>
    </source>
</evidence>
<keyword evidence="1" id="KW-0472">Membrane</keyword>